<feature type="transmembrane region" description="Helical" evidence="5">
    <location>
        <begin position="388"/>
        <end position="408"/>
    </location>
</feature>
<proteinExistence type="predicted"/>
<evidence type="ECO:0000313" key="8">
    <source>
        <dbReference type="Proteomes" id="UP000006057"/>
    </source>
</evidence>
<keyword evidence="3 5" id="KW-1133">Transmembrane helix</keyword>
<dbReference type="KEGG" id="mcb:Mycch_2836"/>
<organism evidence="7 8">
    <name type="scientific">Mycolicibacterium chubuense (strain NBB4)</name>
    <name type="common">Mycobacterium chubuense</name>
    <dbReference type="NCBI Taxonomy" id="710421"/>
    <lineage>
        <taxon>Bacteria</taxon>
        <taxon>Bacillati</taxon>
        <taxon>Actinomycetota</taxon>
        <taxon>Actinomycetes</taxon>
        <taxon>Mycobacteriales</taxon>
        <taxon>Mycobacteriaceae</taxon>
        <taxon>Mycolicibacterium</taxon>
    </lineage>
</organism>
<feature type="transmembrane region" description="Helical" evidence="5">
    <location>
        <begin position="414"/>
        <end position="431"/>
    </location>
</feature>
<keyword evidence="4 5" id="KW-0472">Membrane</keyword>
<dbReference type="Pfam" id="PF13515">
    <property type="entry name" value="FUSC_2"/>
    <property type="match status" value="1"/>
</dbReference>
<evidence type="ECO:0000256" key="2">
    <source>
        <dbReference type="ARBA" id="ARBA00022692"/>
    </source>
</evidence>
<name>I4BJZ0_MYCCN</name>
<feature type="domain" description="Integral membrane bound transporter" evidence="6">
    <location>
        <begin position="356"/>
        <end position="477"/>
    </location>
</feature>
<feature type="transmembrane region" description="Helical" evidence="5">
    <location>
        <begin position="21"/>
        <end position="51"/>
    </location>
</feature>
<feature type="transmembrane region" description="Helical" evidence="5">
    <location>
        <begin position="461"/>
        <end position="482"/>
    </location>
</feature>
<sequence precursor="true">MIKGLGVRLSLPDVAAVLRSLLAIAVMAVVAMQWGPAGSVTAVAGAAAIAAATALQDDPRGRIPLVVGVSFLMGSAVLVGALTSAYSPVFIVVAGLWCFGAAMPWALGATAGLIATASGVLLVTAAPDPPTWSSTVGTCALAVAAGLLQAAVIAVRPPRRWRDQRDALAVAYSSLAADARRLADGDLRPVDTRPLVALREAFVLTDGQTRRRPAEYRSWYAVPERIGSALTDVAARQGSTGVLAAAAETLEAVADPRRGARADADAAIRRLDKAAAESPEGDSTAVARLCTQVHEAVAYRLGDFLPSTPEVVRIRRPELRTSVRSSAALIRSHLDRHSPVLRHAVRLGTAVAVGCAFERYTDVAHGYWVALAVLLVLRPETAHTYTRCVGRLGATLVGIAVAAGLLFVLDPVPLVSTLLAVVSVGIAFAAAEVGYLALSATLAATVVFLIAAGGHTATTPVSAQLVGALLGGGLAVLAHVLLPDDVLTRLAQRAGELLKTEIDYAAMVIKAYVQQVDHPTDALSAAWQRAFRARAAFEAAAGASRLQSRDLRHWLRSYRTALNAITGSCAALEDNLRDGHSAVPDHDFALAVDEYVESLCGNPPTPARPWTVDMAELTAAGQRLRDAASRHEAGATRVLVAEIWAISRNLTALAVTPGPTAAR</sequence>
<evidence type="ECO:0000259" key="6">
    <source>
        <dbReference type="Pfam" id="PF13515"/>
    </source>
</evidence>
<dbReference type="RefSeq" id="WP_014816074.1">
    <property type="nucleotide sequence ID" value="NC_018027.1"/>
</dbReference>
<feature type="transmembrane region" description="Helical" evidence="5">
    <location>
        <begin position="135"/>
        <end position="155"/>
    </location>
</feature>
<gene>
    <name evidence="7" type="ordered locus">Mycch_2836</name>
</gene>
<evidence type="ECO:0000256" key="3">
    <source>
        <dbReference type="ARBA" id="ARBA00022989"/>
    </source>
</evidence>
<dbReference type="Proteomes" id="UP000006057">
    <property type="component" value="Chromosome"/>
</dbReference>
<comment type="subcellular location">
    <subcellularLocation>
        <location evidence="1">Membrane</location>
        <topology evidence="1">Multi-pass membrane protein</topology>
    </subcellularLocation>
</comment>
<reference evidence="7 8" key="1">
    <citation type="submission" date="2012-06" db="EMBL/GenBank/DDBJ databases">
        <title>Complete sequence of chromosome of Mycobacterium chubuense NBB4.</title>
        <authorList>
            <consortium name="US DOE Joint Genome Institute"/>
            <person name="Lucas S."/>
            <person name="Han J."/>
            <person name="Lapidus A."/>
            <person name="Cheng J.-F."/>
            <person name="Goodwin L."/>
            <person name="Pitluck S."/>
            <person name="Peters L."/>
            <person name="Mikhailova N."/>
            <person name="Teshima H."/>
            <person name="Detter J.C."/>
            <person name="Han C."/>
            <person name="Tapia R."/>
            <person name="Land M."/>
            <person name="Hauser L."/>
            <person name="Kyrpides N."/>
            <person name="Ivanova N."/>
            <person name="Pagani I."/>
            <person name="Mattes T."/>
            <person name="Holmes A."/>
            <person name="Rutledge P."/>
            <person name="Paulsen I."/>
            <person name="Coleman N."/>
            <person name="Woyke T."/>
        </authorList>
    </citation>
    <scope>NUCLEOTIDE SEQUENCE [LARGE SCALE GENOMIC DNA]</scope>
    <source>
        <strain evidence="7 8">NBB4</strain>
    </source>
</reference>
<dbReference type="PATRIC" id="fig|710421.3.peg.2827"/>
<evidence type="ECO:0000256" key="5">
    <source>
        <dbReference type="SAM" id="Phobius"/>
    </source>
</evidence>
<dbReference type="OrthoDB" id="3816110at2"/>
<feature type="transmembrane region" description="Helical" evidence="5">
    <location>
        <begin position="436"/>
        <end position="455"/>
    </location>
</feature>
<keyword evidence="2 5" id="KW-0812">Transmembrane</keyword>
<evidence type="ECO:0000256" key="1">
    <source>
        <dbReference type="ARBA" id="ARBA00004141"/>
    </source>
</evidence>
<dbReference type="STRING" id="710421.Mycch_2836"/>
<dbReference type="GO" id="GO:0016020">
    <property type="term" value="C:membrane"/>
    <property type="evidence" value="ECO:0007669"/>
    <property type="project" value="UniProtKB-SubCell"/>
</dbReference>
<dbReference type="HOGENOM" id="CLU_013315_4_0_11"/>
<dbReference type="InterPro" id="IPR049453">
    <property type="entry name" value="Memb_transporter_dom"/>
</dbReference>
<protein>
    <submittedName>
        <fullName evidence="7">Putative membrane protein</fullName>
    </submittedName>
</protein>
<accession>I4BJZ0</accession>
<dbReference type="EMBL" id="CP003053">
    <property type="protein sequence ID" value="AFM17597.1"/>
    <property type="molecule type" value="Genomic_DNA"/>
</dbReference>
<dbReference type="AlphaFoldDB" id="I4BJZ0"/>
<dbReference type="eggNOG" id="COG1289">
    <property type="taxonomic scope" value="Bacteria"/>
</dbReference>
<evidence type="ECO:0000313" key="7">
    <source>
        <dbReference type="EMBL" id="AFM17597.1"/>
    </source>
</evidence>
<evidence type="ECO:0000256" key="4">
    <source>
        <dbReference type="ARBA" id="ARBA00023136"/>
    </source>
</evidence>
<keyword evidence="8" id="KW-1185">Reference proteome</keyword>